<proteinExistence type="predicted"/>
<dbReference type="Proteomes" id="UP000254877">
    <property type="component" value="Unassembled WGS sequence"/>
</dbReference>
<reference evidence="1 2" key="1">
    <citation type="submission" date="2018-06" db="EMBL/GenBank/DDBJ databases">
        <authorList>
            <consortium name="Pathogen Informatics"/>
            <person name="Doyle S."/>
        </authorList>
    </citation>
    <scope>NUCLEOTIDE SEQUENCE [LARGE SCALE GENOMIC DNA]</scope>
    <source>
        <strain evidence="1 2">NCTC7928</strain>
    </source>
</reference>
<protein>
    <submittedName>
        <fullName evidence="1">Excisionase</fullName>
    </submittedName>
</protein>
<name>A0A376LMB2_ECOLX</name>
<organism evidence="1 2">
    <name type="scientific">Escherichia coli</name>
    <dbReference type="NCBI Taxonomy" id="562"/>
    <lineage>
        <taxon>Bacteria</taxon>
        <taxon>Pseudomonadati</taxon>
        <taxon>Pseudomonadota</taxon>
        <taxon>Gammaproteobacteria</taxon>
        <taxon>Enterobacterales</taxon>
        <taxon>Enterobacteriaceae</taxon>
        <taxon>Escherichia</taxon>
    </lineage>
</organism>
<accession>A0A376LMB2</accession>
<evidence type="ECO:0000313" key="1">
    <source>
        <dbReference type="EMBL" id="STF45418.1"/>
    </source>
</evidence>
<evidence type="ECO:0000313" key="2">
    <source>
        <dbReference type="Proteomes" id="UP000254877"/>
    </source>
</evidence>
<gene>
    <name evidence="1" type="ORF">NCTC7928_06193</name>
</gene>
<sequence length="62" mass="7090">MNLVTLKTWGKLRYPDNPTININAENDGQGMETFILHLNYTGGVTGWFRRLSISTQIRLIPI</sequence>
<dbReference type="EMBL" id="UGAB01000002">
    <property type="protein sequence ID" value="STF45418.1"/>
    <property type="molecule type" value="Genomic_DNA"/>
</dbReference>
<dbReference type="AlphaFoldDB" id="A0A376LMB2"/>